<dbReference type="CDD" id="cd00093">
    <property type="entry name" value="HTH_XRE"/>
    <property type="match status" value="1"/>
</dbReference>
<accession>A0A4R4TE17</accession>
<protein>
    <submittedName>
        <fullName evidence="3">XRE family transcriptional regulator</fullName>
    </submittedName>
</protein>
<reference evidence="3 4" key="1">
    <citation type="submission" date="2019-03" db="EMBL/GenBank/DDBJ databases">
        <title>Draft genome sequences of novel Actinobacteria.</title>
        <authorList>
            <person name="Sahin N."/>
            <person name="Ay H."/>
            <person name="Saygin H."/>
        </authorList>
    </citation>
    <scope>NUCLEOTIDE SEQUENCE [LARGE SCALE GENOMIC DNA]</scope>
    <source>
        <strain evidence="3 4">DSM 41900</strain>
    </source>
</reference>
<dbReference type="GO" id="GO:0003677">
    <property type="term" value="F:DNA binding"/>
    <property type="evidence" value="ECO:0007669"/>
    <property type="project" value="InterPro"/>
</dbReference>
<dbReference type="Pfam" id="PF13560">
    <property type="entry name" value="HTH_31"/>
    <property type="match status" value="1"/>
</dbReference>
<dbReference type="EMBL" id="SMKI01000214">
    <property type="protein sequence ID" value="TDC73123.1"/>
    <property type="molecule type" value="Genomic_DNA"/>
</dbReference>
<proteinExistence type="predicted"/>
<comment type="caution">
    <text evidence="3">The sequence shown here is derived from an EMBL/GenBank/DDBJ whole genome shotgun (WGS) entry which is preliminary data.</text>
</comment>
<dbReference type="AlphaFoldDB" id="A0A4R4TE17"/>
<evidence type="ECO:0000259" key="2">
    <source>
        <dbReference type="PROSITE" id="PS50943"/>
    </source>
</evidence>
<keyword evidence="4" id="KW-1185">Reference proteome</keyword>
<dbReference type="SUPFAM" id="SSF47413">
    <property type="entry name" value="lambda repressor-like DNA-binding domains"/>
    <property type="match status" value="1"/>
</dbReference>
<dbReference type="OrthoDB" id="5184419at2"/>
<dbReference type="InterPro" id="IPR011990">
    <property type="entry name" value="TPR-like_helical_dom_sf"/>
</dbReference>
<organism evidence="3 4">
    <name type="scientific">Streptomyces hainanensis</name>
    <dbReference type="NCBI Taxonomy" id="402648"/>
    <lineage>
        <taxon>Bacteria</taxon>
        <taxon>Bacillati</taxon>
        <taxon>Actinomycetota</taxon>
        <taxon>Actinomycetes</taxon>
        <taxon>Kitasatosporales</taxon>
        <taxon>Streptomycetaceae</taxon>
        <taxon>Streptomyces</taxon>
    </lineage>
</organism>
<gene>
    <name evidence="3" type="ORF">E1283_19975</name>
</gene>
<dbReference type="InterPro" id="IPR010982">
    <property type="entry name" value="Lambda_DNA-bd_dom_sf"/>
</dbReference>
<feature type="region of interest" description="Disordered" evidence="1">
    <location>
        <begin position="1"/>
        <end position="45"/>
    </location>
</feature>
<dbReference type="Gene3D" id="1.25.40.10">
    <property type="entry name" value="Tetratricopeptide repeat domain"/>
    <property type="match status" value="1"/>
</dbReference>
<dbReference type="SUPFAM" id="SSF48452">
    <property type="entry name" value="TPR-like"/>
    <property type="match status" value="1"/>
</dbReference>
<evidence type="ECO:0000256" key="1">
    <source>
        <dbReference type="SAM" id="MobiDB-lite"/>
    </source>
</evidence>
<feature type="domain" description="HTH cro/C1-type" evidence="2">
    <location>
        <begin position="49"/>
        <end position="89"/>
    </location>
</feature>
<dbReference type="SMART" id="SM00530">
    <property type="entry name" value="HTH_XRE"/>
    <property type="match status" value="1"/>
</dbReference>
<name>A0A4R4TE17_9ACTN</name>
<dbReference type="InterPro" id="IPR001387">
    <property type="entry name" value="Cro/C1-type_HTH"/>
</dbReference>
<dbReference type="PROSITE" id="PS50943">
    <property type="entry name" value="HTH_CROC1"/>
    <property type="match status" value="1"/>
</dbReference>
<dbReference type="Proteomes" id="UP000295345">
    <property type="component" value="Unassembled WGS sequence"/>
</dbReference>
<evidence type="ECO:0000313" key="4">
    <source>
        <dbReference type="Proteomes" id="UP000295345"/>
    </source>
</evidence>
<evidence type="ECO:0000313" key="3">
    <source>
        <dbReference type="EMBL" id="TDC73123.1"/>
    </source>
</evidence>
<sequence length="463" mass="48669">MGNGKQPQSPCPAGSAYRSLLGDASGPLGQSGSSEASAPGNAPQFGPELRRLRLAAGLTLDRLATLVHYSKSHLSKVETGRKRPTSELARLCDTALEAGGVLAALVPECGVSTRLSTTSHDGEVWSLRMNKNGTSRFEAIGRRHASAIGAGSMLALGMRGPRSFAEAEGVSLIQASRSLFAQFRRLGQTSGPGLVLPPLIAQTHGIEQLALRSGPRTRAQLLVLASRFAEYAGWMAQEAGEDEAALWWTDRAVELALAGGDSNLAAYGLVRRGLVSLLRGDVAMAAELAEHALNSDAPPRIRGLAAQQQAQGHALSGNHRASMRSLDRARELLALDGADPDTPVLGASHLPDVVSTYTGWCLYHLGRPQQAAELLASETARIPAHAVRTRTRHGIRLALAHAAGGEIDHACALLGPLLAQAGMVHSSTISADLRRVARVLGRHRGHTAVRALSPDLTAALTHA</sequence>
<dbReference type="Gene3D" id="1.10.260.40">
    <property type="entry name" value="lambda repressor-like DNA-binding domains"/>
    <property type="match status" value="1"/>
</dbReference>